<keyword evidence="2" id="KW-1185">Reference proteome</keyword>
<name>A0A3M7P7J3_BRAPC</name>
<comment type="caution">
    <text evidence="1">The sequence shown here is derived from an EMBL/GenBank/DDBJ whole genome shotgun (WGS) entry which is preliminary data.</text>
</comment>
<reference evidence="1 2" key="1">
    <citation type="journal article" date="2018" name="Sci. Rep.">
        <title>Genomic signatures of local adaptation to the degree of environmental predictability in rotifers.</title>
        <authorList>
            <person name="Franch-Gras L."/>
            <person name="Hahn C."/>
            <person name="Garcia-Roger E.M."/>
            <person name="Carmona M.J."/>
            <person name="Serra M."/>
            <person name="Gomez A."/>
        </authorList>
    </citation>
    <scope>NUCLEOTIDE SEQUENCE [LARGE SCALE GENOMIC DNA]</scope>
    <source>
        <strain evidence="1">HYR1</strain>
    </source>
</reference>
<evidence type="ECO:0000313" key="1">
    <source>
        <dbReference type="EMBL" id="RMZ95038.1"/>
    </source>
</evidence>
<dbReference type="Proteomes" id="UP000276133">
    <property type="component" value="Unassembled WGS sequence"/>
</dbReference>
<dbReference type="AlphaFoldDB" id="A0A3M7P7J3"/>
<accession>A0A3M7P7J3</accession>
<protein>
    <submittedName>
        <fullName evidence="1">Uncharacterized protein</fullName>
    </submittedName>
</protein>
<sequence>MYRFFTWSKSQLNMIFMATSFSTSSIFIKFSPVNTTLLTFSGLQQSHPSYQVPKTSCSDLTNATTLSSTLFKN</sequence>
<proteinExistence type="predicted"/>
<dbReference type="EMBL" id="REGN01012642">
    <property type="protein sequence ID" value="RMZ95038.1"/>
    <property type="molecule type" value="Genomic_DNA"/>
</dbReference>
<organism evidence="1 2">
    <name type="scientific">Brachionus plicatilis</name>
    <name type="common">Marine rotifer</name>
    <name type="synonym">Brachionus muelleri</name>
    <dbReference type="NCBI Taxonomy" id="10195"/>
    <lineage>
        <taxon>Eukaryota</taxon>
        <taxon>Metazoa</taxon>
        <taxon>Spiralia</taxon>
        <taxon>Gnathifera</taxon>
        <taxon>Rotifera</taxon>
        <taxon>Eurotatoria</taxon>
        <taxon>Monogononta</taxon>
        <taxon>Pseudotrocha</taxon>
        <taxon>Ploima</taxon>
        <taxon>Brachionidae</taxon>
        <taxon>Brachionus</taxon>
    </lineage>
</organism>
<evidence type="ECO:0000313" key="2">
    <source>
        <dbReference type="Proteomes" id="UP000276133"/>
    </source>
</evidence>
<gene>
    <name evidence="1" type="ORF">BpHYR1_021442</name>
</gene>